<dbReference type="OrthoDB" id="9801392at2"/>
<evidence type="ECO:0000313" key="2">
    <source>
        <dbReference type="Proteomes" id="UP000274556"/>
    </source>
</evidence>
<evidence type="ECO:0000313" key="1">
    <source>
        <dbReference type="EMBL" id="RKT43541.1"/>
    </source>
</evidence>
<sequence length="144" mass="16703">MSDYQAYEDKCEIIRTENAILLTEFTAWLKASGLSEKVVKNHRLNIDFYINDYLLYDDTLEAKDGAGEVGMFLGDWFIRKAMWSNTSSIKENAASLKKFYAFMHEKGLVSADDLAELKQTVKEEMPDWLDTVRRYNNPAIDDPW</sequence>
<proteinExistence type="predicted"/>
<dbReference type="RefSeq" id="WP_120796100.1">
    <property type="nucleotide sequence ID" value="NZ_RBXL01000001.1"/>
</dbReference>
<protein>
    <recommendedName>
        <fullName evidence="3">Recombinase</fullName>
    </recommendedName>
</protein>
<dbReference type="AlphaFoldDB" id="A0A495V291"/>
<gene>
    <name evidence="1" type="ORF">BDD21_0880</name>
</gene>
<evidence type="ECO:0008006" key="3">
    <source>
        <dbReference type="Google" id="ProtNLM"/>
    </source>
</evidence>
<keyword evidence="2" id="KW-1185">Reference proteome</keyword>
<dbReference type="Proteomes" id="UP000274556">
    <property type="component" value="Unassembled WGS sequence"/>
</dbReference>
<accession>A0A495V291</accession>
<dbReference type="EMBL" id="RBXL01000001">
    <property type="protein sequence ID" value="RKT43541.1"/>
    <property type="molecule type" value="Genomic_DNA"/>
</dbReference>
<comment type="caution">
    <text evidence="1">The sequence shown here is derived from an EMBL/GenBank/DDBJ whole genome shotgun (WGS) entry which is preliminary data.</text>
</comment>
<reference evidence="1 2" key="1">
    <citation type="submission" date="2018-10" db="EMBL/GenBank/DDBJ databases">
        <title>Genomic Encyclopedia of Archaeal and Bacterial Type Strains, Phase II (KMG-II): from individual species to whole genera.</title>
        <authorList>
            <person name="Goeker M."/>
        </authorList>
    </citation>
    <scope>NUCLEOTIDE SEQUENCE [LARGE SCALE GENOMIC DNA]</scope>
    <source>
        <strain evidence="1 2">DSM 235</strain>
    </source>
</reference>
<name>A0A495V291_9GAMM</name>
<organism evidence="1 2">
    <name type="scientific">Thiocapsa rosea</name>
    <dbReference type="NCBI Taxonomy" id="69360"/>
    <lineage>
        <taxon>Bacteria</taxon>
        <taxon>Pseudomonadati</taxon>
        <taxon>Pseudomonadota</taxon>
        <taxon>Gammaproteobacteria</taxon>
        <taxon>Chromatiales</taxon>
        <taxon>Chromatiaceae</taxon>
        <taxon>Thiocapsa</taxon>
    </lineage>
</organism>